<sequence length="120" mass="13541">MSFLSATFSNILAVAGHKSFSGPIGQQLNCCEKLPVVDYEIINSSIPDIDRNLLSKGNSICWTFQMQSPWELSRRLGKSGPWSFVPFQMANRGQPTPYVVYKIIISIRKLNRNSWLQTSS</sequence>
<evidence type="ECO:0000313" key="1">
    <source>
        <dbReference type="EMBL" id="GBN39669.1"/>
    </source>
</evidence>
<comment type="caution">
    <text evidence="1">The sequence shown here is derived from an EMBL/GenBank/DDBJ whole genome shotgun (WGS) entry which is preliminary data.</text>
</comment>
<proteinExistence type="predicted"/>
<dbReference type="Proteomes" id="UP000499080">
    <property type="component" value="Unassembled WGS sequence"/>
</dbReference>
<gene>
    <name evidence="1" type="ORF">AVEN_257307_1</name>
</gene>
<reference evidence="1 2" key="1">
    <citation type="journal article" date="2019" name="Sci. Rep.">
        <title>Orb-weaving spider Araneus ventricosus genome elucidates the spidroin gene catalogue.</title>
        <authorList>
            <person name="Kono N."/>
            <person name="Nakamura H."/>
            <person name="Ohtoshi R."/>
            <person name="Moran D.A.P."/>
            <person name="Shinohara A."/>
            <person name="Yoshida Y."/>
            <person name="Fujiwara M."/>
            <person name="Mori M."/>
            <person name="Tomita M."/>
            <person name="Arakawa K."/>
        </authorList>
    </citation>
    <scope>NUCLEOTIDE SEQUENCE [LARGE SCALE GENOMIC DNA]</scope>
</reference>
<accession>A0A4Y2NLW8</accession>
<name>A0A4Y2NLW8_ARAVE</name>
<organism evidence="1 2">
    <name type="scientific">Araneus ventricosus</name>
    <name type="common">Orbweaver spider</name>
    <name type="synonym">Epeira ventricosa</name>
    <dbReference type="NCBI Taxonomy" id="182803"/>
    <lineage>
        <taxon>Eukaryota</taxon>
        <taxon>Metazoa</taxon>
        <taxon>Ecdysozoa</taxon>
        <taxon>Arthropoda</taxon>
        <taxon>Chelicerata</taxon>
        <taxon>Arachnida</taxon>
        <taxon>Araneae</taxon>
        <taxon>Araneomorphae</taxon>
        <taxon>Entelegynae</taxon>
        <taxon>Araneoidea</taxon>
        <taxon>Araneidae</taxon>
        <taxon>Araneus</taxon>
    </lineage>
</organism>
<dbReference type="EMBL" id="BGPR01009387">
    <property type="protein sequence ID" value="GBN39669.1"/>
    <property type="molecule type" value="Genomic_DNA"/>
</dbReference>
<dbReference type="AlphaFoldDB" id="A0A4Y2NLW8"/>
<keyword evidence="2" id="KW-1185">Reference proteome</keyword>
<evidence type="ECO:0000313" key="2">
    <source>
        <dbReference type="Proteomes" id="UP000499080"/>
    </source>
</evidence>
<protein>
    <submittedName>
        <fullName evidence="1">Uncharacterized protein</fullName>
    </submittedName>
</protein>